<dbReference type="AlphaFoldDB" id="A0A7I0HPS3"/>
<evidence type="ECO:0000313" key="2">
    <source>
        <dbReference type="EMBL" id="TGL04068.1"/>
    </source>
</evidence>
<dbReference type="CDD" id="cd07247">
    <property type="entry name" value="SgaA_N_like"/>
    <property type="match status" value="1"/>
</dbReference>
<evidence type="ECO:0000313" key="3">
    <source>
        <dbReference type="Proteomes" id="UP000297641"/>
    </source>
</evidence>
<organism evidence="2 3">
    <name type="scientific">Leptospira bouyouniensis</name>
    <dbReference type="NCBI Taxonomy" id="2484911"/>
    <lineage>
        <taxon>Bacteria</taxon>
        <taxon>Pseudomonadati</taxon>
        <taxon>Spirochaetota</taxon>
        <taxon>Spirochaetia</taxon>
        <taxon>Leptospirales</taxon>
        <taxon>Leptospiraceae</taxon>
        <taxon>Leptospira</taxon>
    </lineage>
</organism>
<dbReference type="RefSeq" id="WP_135771304.1">
    <property type="nucleotide sequence ID" value="NZ_RQFT01000011.1"/>
</dbReference>
<dbReference type="InterPro" id="IPR029068">
    <property type="entry name" value="Glyas_Bleomycin-R_OHBP_Dase"/>
</dbReference>
<proteinExistence type="predicted"/>
<dbReference type="SUPFAM" id="SSF54593">
    <property type="entry name" value="Glyoxalase/Bleomycin resistance protein/Dihydroxybiphenyl dioxygenase"/>
    <property type="match status" value="1"/>
</dbReference>
<dbReference type="InterPro" id="IPR037523">
    <property type="entry name" value="VOC_core"/>
</dbReference>
<evidence type="ECO:0000259" key="1">
    <source>
        <dbReference type="PROSITE" id="PS51819"/>
    </source>
</evidence>
<name>A0A7I0HPS3_9LEPT</name>
<dbReference type="PANTHER" id="PTHR33993">
    <property type="entry name" value="GLYOXALASE-RELATED"/>
    <property type="match status" value="1"/>
</dbReference>
<accession>A0A7I0HPS3</accession>
<dbReference type="PANTHER" id="PTHR33993:SF2">
    <property type="entry name" value="VOC DOMAIN-CONTAINING PROTEIN"/>
    <property type="match status" value="1"/>
</dbReference>
<dbReference type="InterPro" id="IPR052164">
    <property type="entry name" value="Anthracycline_SecMetBiosynth"/>
</dbReference>
<dbReference type="EMBL" id="RQFT01000011">
    <property type="protein sequence ID" value="TGL04068.1"/>
    <property type="molecule type" value="Genomic_DNA"/>
</dbReference>
<dbReference type="InterPro" id="IPR004360">
    <property type="entry name" value="Glyas_Fos-R_dOase_dom"/>
</dbReference>
<protein>
    <submittedName>
        <fullName evidence="2">VOC family protein</fullName>
    </submittedName>
</protein>
<reference evidence="2 3" key="1">
    <citation type="journal article" date="2019" name="PLoS Negl. Trop. Dis.">
        <title>Revisiting the worldwide diversity of Leptospira species in the environment.</title>
        <authorList>
            <person name="Vincent A.T."/>
            <person name="Schiettekatte O."/>
            <person name="Bourhy P."/>
            <person name="Veyrier F.J."/>
            <person name="Picardeau M."/>
        </authorList>
    </citation>
    <scope>NUCLEOTIDE SEQUENCE [LARGE SCALE GENOMIC DNA]</scope>
    <source>
        <strain evidence="2 3">201800273</strain>
    </source>
</reference>
<comment type="caution">
    <text evidence="2">The sequence shown here is derived from an EMBL/GenBank/DDBJ whole genome shotgun (WGS) entry which is preliminary data.</text>
</comment>
<dbReference type="PROSITE" id="PS51819">
    <property type="entry name" value="VOC"/>
    <property type="match status" value="1"/>
</dbReference>
<sequence length="121" mass="13501">MDRLINWIEISVSDFQRAINFYETILNVNLQKMEMGNAKYALFPTKDNHNSGALVQSENHTPASKGTIPYLDGGIDLDIILRKVIDAGGEVLMPKTYFGEEAGYTGLFLDSEGNRIGLQNF</sequence>
<gene>
    <name evidence="2" type="ORF">EHQ43_11730</name>
</gene>
<dbReference type="Pfam" id="PF00903">
    <property type="entry name" value="Glyoxalase"/>
    <property type="match status" value="1"/>
</dbReference>
<dbReference type="Gene3D" id="3.10.180.10">
    <property type="entry name" value="2,3-Dihydroxybiphenyl 1,2-Dioxygenase, domain 1"/>
    <property type="match status" value="1"/>
</dbReference>
<feature type="domain" description="VOC" evidence="1">
    <location>
        <begin position="4"/>
        <end position="121"/>
    </location>
</feature>
<dbReference type="Proteomes" id="UP000297641">
    <property type="component" value="Unassembled WGS sequence"/>
</dbReference>